<reference evidence="1" key="1">
    <citation type="submission" date="2018-01" db="EMBL/GenBank/DDBJ databases">
        <title>An insight into the sialome of Amazonian anophelines.</title>
        <authorList>
            <person name="Ribeiro J.M."/>
            <person name="Scarpassa V."/>
            <person name="Calvo E."/>
        </authorList>
    </citation>
    <scope>NUCLEOTIDE SEQUENCE</scope>
    <source>
        <tissue evidence="1">Salivary glands</tissue>
    </source>
</reference>
<evidence type="ECO:0000313" key="1">
    <source>
        <dbReference type="EMBL" id="MBW46820.1"/>
    </source>
</evidence>
<proteinExistence type="predicted"/>
<dbReference type="AlphaFoldDB" id="A0A2M4B1B1"/>
<accession>A0A2M4B1B1</accession>
<dbReference type="EMBL" id="GGFK01013499">
    <property type="protein sequence ID" value="MBW46820.1"/>
    <property type="molecule type" value="Transcribed_RNA"/>
</dbReference>
<protein>
    <submittedName>
        <fullName evidence="1">Putative secreted protein</fullName>
    </submittedName>
</protein>
<sequence length="109" mass="11545">MVAFSLPATLSAPAQTESACVCIGKSLFFCPAPLPLSPSLPSPYSSVTWSSLMALNSKLEFFVECAWRRCIPKSPNLAVTNGNGNCMAASHCFRACGATPPKTPHMPKP</sequence>
<name>A0A2M4B1B1_9DIPT</name>
<organism evidence="1">
    <name type="scientific">Anopheles triannulatus</name>
    <dbReference type="NCBI Taxonomy" id="58253"/>
    <lineage>
        <taxon>Eukaryota</taxon>
        <taxon>Metazoa</taxon>
        <taxon>Ecdysozoa</taxon>
        <taxon>Arthropoda</taxon>
        <taxon>Hexapoda</taxon>
        <taxon>Insecta</taxon>
        <taxon>Pterygota</taxon>
        <taxon>Neoptera</taxon>
        <taxon>Endopterygota</taxon>
        <taxon>Diptera</taxon>
        <taxon>Nematocera</taxon>
        <taxon>Culicoidea</taxon>
        <taxon>Culicidae</taxon>
        <taxon>Anophelinae</taxon>
        <taxon>Anopheles</taxon>
    </lineage>
</organism>